<dbReference type="GO" id="GO:0003964">
    <property type="term" value="F:RNA-directed DNA polymerase activity"/>
    <property type="evidence" value="ECO:0007669"/>
    <property type="project" value="UniProtKB-KW"/>
</dbReference>
<evidence type="ECO:0000256" key="5">
    <source>
        <dbReference type="ARBA" id="ARBA00022801"/>
    </source>
</evidence>
<evidence type="ECO:0000259" key="7">
    <source>
        <dbReference type="PROSITE" id="PS50994"/>
    </source>
</evidence>
<dbReference type="InterPro" id="IPR012337">
    <property type="entry name" value="RNaseH-like_sf"/>
</dbReference>
<feature type="non-terminal residue" evidence="8">
    <location>
        <position position="1"/>
    </location>
</feature>
<dbReference type="InterPro" id="IPR036397">
    <property type="entry name" value="RNaseH_sf"/>
</dbReference>
<dbReference type="Pfam" id="PF17917">
    <property type="entry name" value="RT_RNaseH"/>
    <property type="match status" value="1"/>
</dbReference>
<evidence type="ECO:0000256" key="2">
    <source>
        <dbReference type="ARBA" id="ARBA00022695"/>
    </source>
</evidence>
<feature type="domain" description="Integrase catalytic" evidence="7">
    <location>
        <begin position="419"/>
        <end position="586"/>
    </location>
</feature>
<evidence type="ECO:0000256" key="3">
    <source>
        <dbReference type="ARBA" id="ARBA00022722"/>
    </source>
</evidence>
<name>A0A225VKS2_9STRA</name>
<evidence type="ECO:0000256" key="6">
    <source>
        <dbReference type="ARBA" id="ARBA00022918"/>
    </source>
</evidence>
<dbReference type="Proteomes" id="UP000198211">
    <property type="component" value="Unassembled WGS sequence"/>
</dbReference>
<sequence>MFIKGSLSATIIAPSISPWSSPIVVIIKANGMDIRLCIDYQVVNMVRLMVYPMLLINDLLEDLDKLLWYWSLEMASGFWVVSMTPRVRLISTFITPFGLFEWARMPFGLKNTPQIYQRIVDNALYGHMRIKSRHSIYAWDSMGNKVENLLDVCDRWNLSISVAKSYWGRRKVTYLRHQVSRDGLEAKPKDLEAFSNHPFPTKLKSMQSFLGSLNYYSRLIEDFAEHGRVYWPVTFTSGTLKANELNYGIADKEVLALLRMLDVCYSQLVTRSSKVLSRFSTLAWLLKSNGLDGRLGRWTALLSGWMLEITKCAKGEEEILGAIAADITPRAEVDEVLIAIASKKQPRKMIAMIPPTVESEENLLATNFDGSARRIKQAQDEEKWIADLNEYLKGDLNGLSKEAAKTYSKITATSPGNVQGTYPFQVISMDHIPSLPKSFKRNTELLIWADLFNGYVITKAGSSWGAQVVAENYEECVFRRFCASEVIRHDREPGFMAYFFPAFNWIVKMRQSSTMAFRPQGNGKAERTVQTLTRTLKLYVSDVNQQDWGDYAERLTYALNTAQDRVRGDTSFYLVHWPDKIEQGSQVWLYLDRVKEGFARKQIHIEYRIFPVVHLSKLKLVRAFPDRPTCTLLVEEGDRVDFDEALLAEDSWETPLGEDEFEVEWIADLDAARDMAAYTESSKCFGKAIANPRGRFRSRFNVVQSHEEASDNL</sequence>
<evidence type="ECO:0000256" key="4">
    <source>
        <dbReference type="ARBA" id="ARBA00022759"/>
    </source>
</evidence>
<dbReference type="InterPro" id="IPR000477">
    <property type="entry name" value="RT_dom"/>
</dbReference>
<comment type="caution">
    <text evidence="8">The sequence shown here is derived from an EMBL/GenBank/DDBJ whole genome shotgun (WGS) entry which is preliminary data.</text>
</comment>
<keyword evidence="5" id="KW-0378">Hydrolase</keyword>
<dbReference type="PANTHER" id="PTHR37984:SF5">
    <property type="entry name" value="PROTEIN NYNRIN-LIKE"/>
    <property type="match status" value="1"/>
</dbReference>
<dbReference type="PANTHER" id="PTHR37984">
    <property type="entry name" value="PROTEIN CBG26694"/>
    <property type="match status" value="1"/>
</dbReference>
<dbReference type="InterPro" id="IPR050951">
    <property type="entry name" value="Retrovirus_Pol_polyprotein"/>
</dbReference>
<protein>
    <submittedName>
        <fullName evidence="8">Reverse transcriptase</fullName>
    </submittedName>
</protein>
<reference evidence="9" key="1">
    <citation type="submission" date="2017-03" db="EMBL/GenBank/DDBJ databases">
        <title>Phytopthora megakarya and P. palmivora, two closely related causual agents of cacao black pod achieved similar genome size and gene model numbers by different mechanisms.</title>
        <authorList>
            <person name="Ali S."/>
            <person name="Shao J."/>
            <person name="Larry D.J."/>
            <person name="Kronmiller B."/>
            <person name="Shen D."/>
            <person name="Strem M.D."/>
            <person name="Melnick R.L."/>
            <person name="Guiltinan M.J."/>
            <person name="Tyler B.M."/>
            <person name="Meinhardt L.W."/>
            <person name="Bailey B.A."/>
        </authorList>
    </citation>
    <scope>NUCLEOTIDE SEQUENCE [LARGE SCALE GENOMIC DNA]</scope>
    <source>
        <strain evidence="9">zdho120</strain>
    </source>
</reference>
<dbReference type="InterPro" id="IPR043502">
    <property type="entry name" value="DNA/RNA_pol_sf"/>
</dbReference>
<dbReference type="Pfam" id="PF00078">
    <property type="entry name" value="RVT_1"/>
    <property type="match status" value="1"/>
</dbReference>
<keyword evidence="4" id="KW-0255">Endonuclease</keyword>
<keyword evidence="6 8" id="KW-0695">RNA-directed DNA polymerase</keyword>
<dbReference type="SUPFAM" id="SSF53098">
    <property type="entry name" value="Ribonuclease H-like"/>
    <property type="match status" value="1"/>
</dbReference>
<dbReference type="Gene3D" id="3.30.70.270">
    <property type="match status" value="2"/>
</dbReference>
<dbReference type="EMBL" id="NBNE01004076">
    <property type="protein sequence ID" value="OWZ06171.1"/>
    <property type="molecule type" value="Genomic_DNA"/>
</dbReference>
<keyword evidence="9" id="KW-1185">Reference proteome</keyword>
<keyword evidence="3" id="KW-0540">Nuclease</keyword>
<dbReference type="GO" id="GO:0003676">
    <property type="term" value="F:nucleic acid binding"/>
    <property type="evidence" value="ECO:0007669"/>
    <property type="project" value="InterPro"/>
</dbReference>
<dbReference type="SUPFAM" id="SSF56672">
    <property type="entry name" value="DNA/RNA polymerases"/>
    <property type="match status" value="1"/>
</dbReference>
<dbReference type="InterPro" id="IPR041373">
    <property type="entry name" value="RT_RNaseH"/>
</dbReference>
<dbReference type="InterPro" id="IPR043128">
    <property type="entry name" value="Rev_trsase/Diguanyl_cyclase"/>
</dbReference>
<dbReference type="GO" id="GO:0016787">
    <property type="term" value="F:hydrolase activity"/>
    <property type="evidence" value="ECO:0007669"/>
    <property type="project" value="UniProtKB-KW"/>
</dbReference>
<evidence type="ECO:0000313" key="9">
    <source>
        <dbReference type="Proteomes" id="UP000198211"/>
    </source>
</evidence>
<keyword evidence="1" id="KW-0808">Transferase</keyword>
<evidence type="ECO:0000313" key="8">
    <source>
        <dbReference type="EMBL" id="OWZ06171.1"/>
    </source>
</evidence>
<dbReference type="Gene3D" id="3.10.10.10">
    <property type="entry name" value="HIV Type 1 Reverse Transcriptase, subunit A, domain 1"/>
    <property type="match status" value="1"/>
</dbReference>
<accession>A0A225VKS2</accession>
<dbReference type="GO" id="GO:0004519">
    <property type="term" value="F:endonuclease activity"/>
    <property type="evidence" value="ECO:0007669"/>
    <property type="project" value="UniProtKB-KW"/>
</dbReference>
<dbReference type="GO" id="GO:0015074">
    <property type="term" value="P:DNA integration"/>
    <property type="evidence" value="ECO:0007669"/>
    <property type="project" value="InterPro"/>
</dbReference>
<dbReference type="CDD" id="cd01647">
    <property type="entry name" value="RT_LTR"/>
    <property type="match status" value="1"/>
</dbReference>
<dbReference type="AlphaFoldDB" id="A0A225VKS2"/>
<keyword evidence="2" id="KW-0548">Nucleotidyltransferase</keyword>
<proteinExistence type="predicted"/>
<dbReference type="PROSITE" id="PS50994">
    <property type="entry name" value="INTEGRASE"/>
    <property type="match status" value="1"/>
</dbReference>
<dbReference type="Gene3D" id="3.30.420.10">
    <property type="entry name" value="Ribonuclease H-like superfamily/Ribonuclease H"/>
    <property type="match status" value="1"/>
</dbReference>
<gene>
    <name evidence="8" type="ORF">PHMEG_00021612</name>
</gene>
<dbReference type="InterPro" id="IPR001584">
    <property type="entry name" value="Integrase_cat-core"/>
</dbReference>
<organism evidence="8 9">
    <name type="scientific">Phytophthora megakarya</name>
    <dbReference type="NCBI Taxonomy" id="4795"/>
    <lineage>
        <taxon>Eukaryota</taxon>
        <taxon>Sar</taxon>
        <taxon>Stramenopiles</taxon>
        <taxon>Oomycota</taxon>
        <taxon>Peronosporomycetes</taxon>
        <taxon>Peronosporales</taxon>
        <taxon>Peronosporaceae</taxon>
        <taxon>Phytophthora</taxon>
    </lineage>
</organism>
<evidence type="ECO:0000256" key="1">
    <source>
        <dbReference type="ARBA" id="ARBA00022679"/>
    </source>
</evidence>